<reference evidence="2 3" key="1">
    <citation type="submission" date="2019-09" db="EMBL/GenBank/DDBJ databases">
        <authorList>
            <person name="Wang X."/>
        </authorList>
    </citation>
    <scope>NUCLEOTIDE SEQUENCE [LARGE SCALE GENOMIC DNA]</scope>
    <source>
        <strain evidence="2 3">CICC 11023</strain>
    </source>
</reference>
<accession>A0A5N0DYA1</accession>
<keyword evidence="1" id="KW-1133">Transmembrane helix</keyword>
<gene>
    <name evidence="2" type="ORF">F3087_39455</name>
</gene>
<dbReference type="OrthoDB" id="3781030at2"/>
<comment type="caution">
    <text evidence="2">The sequence shown here is derived from an EMBL/GenBank/DDBJ whole genome shotgun (WGS) entry which is preliminary data.</text>
</comment>
<feature type="transmembrane region" description="Helical" evidence="1">
    <location>
        <begin position="163"/>
        <end position="184"/>
    </location>
</feature>
<organism evidence="2 3">
    <name type="scientific">Nocardia colli</name>
    <dbReference type="NCBI Taxonomy" id="2545717"/>
    <lineage>
        <taxon>Bacteria</taxon>
        <taxon>Bacillati</taxon>
        <taxon>Actinomycetota</taxon>
        <taxon>Actinomycetes</taxon>
        <taxon>Mycobacteriales</taxon>
        <taxon>Nocardiaceae</taxon>
        <taxon>Nocardia</taxon>
    </lineage>
</organism>
<evidence type="ECO:0000256" key="1">
    <source>
        <dbReference type="SAM" id="Phobius"/>
    </source>
</evidence>
<keyword evidence="3" id="KW-1185">Reference proteome</keyword>
<dbReference type="RefSeq" id="WP_150407268.1">
    <property type="nucleotide sequence ID" value="NZ_JBHJYQ010000005.1"/>
</dbReference>
<protein>
    <recommendedName>
        <fullName evidence="4">DUF3159 domain-containing protein</fullName>
    </recommendedName>
</protein>
<dbReference type="Proteomes" id="UP000323876">
    <property type="component" value="Unassembled WGS sequence"/>
</dbReference>
<feature type="transmembrane region" description="Helical" evidence="1">
    <location>
        <begin position="76"/>
        <end position="94"/>
    </location>
</feature>
<feature type="transmembrane region" description="Helical" evidence="1">
    <location>
        <begin position="48"/>
        <end position="69"/>
    </location>
</feature>
<sequence length="221" mass="24907">MNSPQTLTAEPTQQQKRAAVRRHLARQIILELVLPLGGYYALRAAGVNPWAALILPTLLIAGLLVYHAIRERRIDAFALFVLSMIVLGSVMTLVTGDPRTLMVRDSWIFGLLGLWMLGSLLTQRPFMRVASRAIVTAKIGEEGYRQWDARWDNDSQFRYHLRVLTAVWGAVFLLDAFVRVLLAYTLPIDAIPLVSTVQWLVVLAALITFHNFYLTKHGLKA</sequence>
<feature type="transmembrane region" description="Helical" evidence="1">
    <location>
        <begin position="190"/>
        <end position="214"/>
    </location>
</feature>
<name>A0A5N0DYA1_9NOCA</name>
<dbReference type="EMBL" id="VXLC01000029">
    <property type="protein sequence ID" value="KAA8882128.1"/>
    <property type="molecule type" value="Genomic_DNA"/>
</dbReference>
<keyword evidence="1" id="KW-0812">Transmembrane</keyword>
<dbReference type="NCBIfam" id="NF041646">
    <property type="entry name" value="VC0807_fam"/>
    <property type="match status" value="1"/>
</dbReference>
<feature type="transmembrane region" description="Helical" evidence="1">
    <location>
        <begin position="106"/>
        <end position="122"/>
    </location>
</feature>
<dbReference type="AlphaFoldDB" id="A0A5N0DYA1"/>
<evidence type="ECO:0000313" key="3">
    <source>
        <dbReference type="Proteomes" id="UP000323876"/>
    </source>
</evidence>
<evidence type="ECO:0008006" key="4">
    <source>
        <dbReference type="Google" id="ProtNLM"/>
    </source>
</evidence>
<keyword evidence="1" id="KW-0472">Membrane</keyword>
<evidence type="ECO:0000313" key="2">
    <source>
        <dbReference type="EMBL" id="KAA8882128.1"/>
    </source>
</evidence>
<proteinExistence type="predicted"/>